<evidence type="ECO:0000313" key="2">
    <source>
        <dbReference type="EMBL" id="WGV27632.1"/>
    </source>
</evidence>
<protein>
    <recommendedName>
        <fullName evidence="4">Type II secretion system protein GspC N-terminal domain-containing protein</fullName>
    </recommendedName>
</protein>
<gene>
    <name evidence="2" type="ORF">QI031_09165</name>
</gene>
<keyword evidence="1" id="KW-0472">Membrane</keyword>
<evidence type="ECO:0000313" key="3">
    <source>
        <dbReference type="Proteomes" id="UP001223520"/>
    </source>
</evidence>
<reference evidence="2 3" key="1">
    <citation type="journal article" date="2023" name="Limnol Oceanogr Lett">
        <title>Environmental adaptations by the intertidal Antarctic cyanobacterium Halotia branconii CENA392 as revealed using long-read genome sequencing.</title>
        <authorList>
            <person name="Dextro R.B."/>
            <person name="Delbaje E."/>
            <person name="Freitas P.N.N."/>
            <person name="Geraldes V."/>
            <person name="Pinto E."/>
            <person name="Long P.F."/>
            <person name="Fiore M.F."/>
        </authorList>
    </citation>
    <scope>NUCLEOTIDE SEQUENCE [LARGE SCALE GENOMIC DNA]</scope>
    <source>
        <strain evidence="2 3">CENA392</strain>
    </source>
</reference>
<evidence type="ECO:0008006" key="4">
    <source>
        <dbReference type="Google" id="ProtNLM"/>
    </source>
</evidence>
<sequence length="443" mass="47805">MLQATSTHLIIPEPSEDLLANEPWSIELYADGLMDELFADIDEILDANVSLPSQTIRHGSRTPRRSSEETTARDWFYQSGNYSRPITTEYETVNVPQIVLPSTLTQVRNKQSQVVIDNPSARAISTKREQTRRALRKLLILGTTIGVAIAGTIYLFQSGILLLLTSKLTQPQTLYLPQTQRTTKVDVEAELVDYMLGALAIIDKQNATNNQQSVRSGLTNRLASNSNTIAFSSNQSVGNLPPPLAANKTSPIPNRSANVVERIYVPVYQAPSPMRYAPPTIPGVPTLLPPIATNSKPSQPDVVKTALNTVKQAAKPVGVNMLAAVRGELKPLSVRTAPITVKQSPNPLPALPVVPFSAATSTLPAPIQSAPTTTAPTPSHTLEGLLELGSKSAALFQFDGVTRRINIGESIGSSGWTLVDVSKGEAIVRRNGEVRSIYAGQKL</sequence>
<dbReference type="EMBL" id="CP124543">
    <property type="protein sequence ID" value="WGV27632.1"/>
    <property type="molecule type" value="Genomic_DNA"/>
</dbReference>
<dbReference type="KEGG" id="hbq:QI031_09165"/>
<evidence type="ECO:0000256" key="1">
    <source>
        <dbReference type="SAM" id="Phobius"/>
    </source>
</evidence>
<proteinExistence type="predicted"/>
<keyword evidence="3" id="KW-1185">Reference proteome</keyword>
<dbReference type="RefSeq" id="WP_281484871.1">
    <property type="nucleotide sequence ID" value="NZ_CP124543.1"/>
</dbReference>
<name>A0AAJ6NVZ9_9CYAN</name>
<dbReference type="Proteomes" id="UP001223520">
    <property type="component" value="Chromosome"/>
</dbReference>
<organism evidence="2 3">
    <name type="scientific">Halotia branconii CENA392</name>
    <dbReference type="NCBI Taxonomy" id="1539056"/>
    <lineage>
        <taxon>Bacteria</taxon>
        <taxon>Bacillati</taxon>
        <taxon>Cyanobacteriota</taxon>
        <taxon>Cyanophyceae</taxon>
        <taxon>Nostocales</taxon>
        <taxon>Nodulariaceae</taxon>
        <taxon>Halotia</taxon>
    </lineage>
</organism>
<keyword evidence="1" id="KW-0812">Transmembrane</keyword>
<keyword evidence="1" id="KW-1133">Transmembrane helix</keyword>
<feature type="transmembrane region" description="Helical" evidence="1">
    <location>
        <begin position="138"/>
        <end position="164"/>
    </location>
</feature>
<accession>A0AAJ6NVZ9</accession>
<dbReference type="AlphaFoldDB" id="A0AAJ6NVZ9"/>